<dbReference type="AlphaFoldDB" id="A0A917IZZ7"/>
<accession>A0A917IZZ7</accession>
<dbReference type="Proteomes" id="UP000627292">
    <property type="component" value="Unassembled WGS sequence"/>
</dbReference>
<evidence type="ECO:0000313" key="3">
    <source>
        <dbReference type="Proteomes" id="UP000627292"/>
    </source>
</evidence>
<keyword evidence="1" id="KW-1133">Transmembrane helix</keyword>
<comment type="caution">
    <text evidence="2">The sequence shown here is derived from an EMBL/GenBank/DDBJ whole genome shotgun (WGS) entry which is preliminary data.</text>
</comment>
<feature type="transmembrane region" description="Helical" evidence="1">
    <location>
        <begin position="50"/>
        <end position="72"/>
    </location>
</feature>
<evidence type="ECO:0000256" key="1">
    <source>
        <dbReference type="SAM" id="Phobius"/>
    </source>
</evidence>
<evidence type="ECO:0000313" key="2">
    <source>
        <dbReference type="EMBL" id="GGH71710.1"/>
    </source>
</evidence>
<keyword evidence="1" id="KW-0812">Transmembrane</keyword>
<dbReference type="EMBL" id="BMIB01000003">
    <property type="protein sequence ID" value="GGH71710.1"/>
    <property type="molecule type" value="Genomic_DNA"/>
</dbReference>
<sequence>MSALRKVKLLISCTLLLLGLAAAIYGMELNSNKIQLTDQITLTSHHPIYLQFYYLGVAMSCLLCGALILMSVKE</sequence>
<protein>
    <submittedName>
        <fullName evidence="2">Uncharacterized protein</fullName>
    </submittedName>
</protein>
<keyword evidence="3" id="KW-1185">Reference proteome</keyword>
<reference evidence="2" key="1">
    <citation type="journal article" date="2014" name="Int. J. Syst. Evol. Microbiol.">
        <title>Complete genome sequence of Corynebacterium casei LMG S-19264T (=DSM 44701T), isolated from a smear-ripened cheese.</title>
        <authorList>
            <consortium name="US DOE Joint Genome Institute (JGI-PGF)"/>
            <person name="Walter F."/>
            <person name="Albersmeier A."/>
            <person name="Kalinowski J."/>
            <person name="Ruckert C."/>
        </authorList>
    </citation>
    <scope>NUCLEOTIDE SEQUENCE</scope>
    <source>
        <strain evidence="2">CGMCC 1.15290</strain>
    </source>
</reference>
<gene>
    <name evidence="2" type="ORF">GCM10011379_31340</name>
</gene>
<organism evidence="2 3">
    <name type="scientific">Filimonas zeae</name>
    <dbReference type="NCBI Taxonomy" id="1737353"/>
    <lineage>
        <taxon>Bacteria</taxon>
        <taxon>Pseudomonadati</taxon>
        <taxon>Bacteroidota</taxon>
        <taxon>Chitinophagia</taxon>
        <taxon>Chitinophagales</taxon>
        <taxon>Chitinophagaceae</taxon>
        <taxon>Filimonas</taxon>
    </lineage>
</organism>
<proteinExistence type="predicted"/>
<keyword evidence="1" id="KW-0472">Membrane</keyword>
<name>A0A917IZZ7_9BACT</name>
<reference evidence="2" key="2">
    <citation type="submission" date="2020-09" db="EMBL/GenBank/DDBJ databases">
        <authorList>
            <person name="Sun Q."/>
            <person name="Zhou Y."/>
        </authorList>
    </citation>
    <scope>NUCLEOTIDE SEQUENCE</scope>
    <source>
        <strain evidence="2">CGMCC 1.15290</strain>
    </source>
</reference>